<dbReference type="InterPro" id="IPR056447">
    <property type="entry name" value="REV3_N"/>
</dbReference>
<dbReference type="FunFam" id="1.10.287.690:FF:000002">
    <property type="entry name" value="DNA polymerase zeta"/>
    <property type="match status" value="1"/>
</dbReference>
<evidence type="ECO:0000256" key="14">
    <source>
        <dbReference type="ARBA" id="ARBA00023014"/>
    </source>
</evidence>
<feature type="domain" description="DNA polymerase delta/zeta catalytic subunit N-terminal" evidence="25">
    <location>
        <begin position="66"/>
        <end position="147"/>
    </location>
</feature>
<dbReference type="EC" id="2.7.7.7" evidence="20"/>
<dbReference type="FunFam" id="1.10.132.60:FF:000007">
    <property type="entry name" value="DNA polymerase"/>
    <property type="match status" value="1"/>
</dbReference>
<dbReference type="GO" id="GO:0000724">
    <property type="term" value="P:double-strand break repair via homologous recombination"/>
    <property type="evidence" value="ECO:0007669"/>
    <property type="project" value="TreeGrafter"/>
</dbReference>
<dbReference type="EMBL" id="KZ819638">
    <property type="protein sequence ID" value="PWN88314.1"/>
    <property type="molecule type" value="Genomic_DNA"/>
</dbReference>
<dbReference type="InterPro" id="IPR023211">
    <property type="entry name" value="DNA_pol_palm_dom_sf"/>
</dbReference>
<dbReference type="PANTHER" id="PTHR45812">
    <property type="entry name" value="DNA POLYMERASE ZETA CATALYTIC SUBUNIT"/>
    <property type="match status" value="1"/>
</dbReference>
<dbReference type="InterPro" id="IPR036397">
    <property type="entry name" value="RNaseH_sf"/>
</dbReference>
<evidence type="ECO:0000256" key="3">
    <source>
        <dbReference type="ARBA" id="ARBA00005755"/>
    </source>
</evidence>
<dbReference type="Pfam" id="PF00136">
    <property type="entry name" value="DNA_pol_B"/>
    <property type="match status" value="1"/>
</dbReference>
<feature type="compositionally biased region" description="Low complexity" evidence="21">
    <location>
        <begin position="565"/>
        <end position="586"/>
    </location>
</feature>
<dbReference type="GO" id="GO:0000166">
    <property type="term" value="F:nucleotide binding"/>
    <property type="evidence" value="ECO:0007669"/>
    <property type="project" value="InterPro"/>
</dbReference>
<evidence type="ECO:0000256" key="13">
    <source>
        <dbReference type="ARBA" id="ARBA00023004"/>
    </source>
</evidence>
<dbReference type="Pfam" id="PF03104">
    <property type="entry name" value="DNA_pol_B_exo1"/>
    <property type="match status" value="1"/>
</dbReference>
<evidence type="ECO:0000256" key="16">
    <source>
        <dbReference type="ARBA" id="ARBA00023204"/>
    </source>
</evidence>
<proteinExistence type="inferred from homology"/>
<dbReference type="Gene3D" id="3.90.1600.10">
    <property type="entry name" value="Palm domain of DNA polymerase"/>
    <property type="match status" value="1"/>
</dbReference>
<dbReference type="FunFam" id="3.30.342.10:FF:000018">
    <property type="entry name" value="DNA polymerase"/>
    <property type="match status" value="1"/>
</dbReference>
<accession>A0A316YHJ2</accession>
<dbReference type="GO" id="GO:0003887">
    <property type="term" value="F:DNA-directed DNA polymerase activity"/>
    <property type="evidence" value="ECO:0007669"/>
    <property type="project" value="UniProtKB-KW"/>
</dbReference>
<dbReference type="GO" id="GO:0003677">
    <property type="term" value="F:DNA binding"/>
    <property type="evidence" value="ECO:0007669"/>
    <property type="project" value="UniProtKB-KW"/>
</dbReference>
<name>A0A316YHJ2_9BASI</name>
<dbReference type="GO" id="GO:0016035">
    <property type="term" value="C:zeta DNA polymerase complex"/>
    <property type="evidence" value="ECO:0007669"/>
    <property type="project" value="InterPro"/>
</dbReference>
<dbReference type="InParanoid" id="A0A316YHJ2"/>
<dbReference type="SUPFAM" id="SSF53098">
    <property type="entry name" value="Ribonuclease H-like"/>
    <property type="match status" value="1"/>
</dbReference>
<dbReference type="SUPFAM" id="SSF56672">
    <property type="entry name" value="DNA/RNA polymerases"/>
    <property type="match status" value="1"/>
</dbReference>
<dbReference type="SMART" id="SM00486">
    <property type="entry name" value="POLBc"/>
    <property type="match status" value="1"/>
</dbReference>
<evidence type="ECO:0000256" key="18">
    <source>
        <dbReference type="ARBA" id="ARBA00049244"/>
    </source>
</evidence>
<dbReference type="CDD" id="cd05778">
    <property type="entry name" value="DNA_polB_zeta_exo"/>
    <property type="match status" value="1"/>
</dbReference>
<evidence type="ECO:0000256" key="21">
    <source>
        <dbReference type="SAM" id="MobiDB-lite"/>
    </source>
</evidence>
<keyword evidence="4 20" id="KW-0004">4Fe-4S</keyword>
<protein>
    <recommendedName>
        <fullName evidence="20">DNA polymerase</fullName>
        <ecNumber evidence="20">2.7.7.7</ecNumber>
    </recommendedName>
</protein>
<evidence type="ECO:0000313" key="27">
    <source>
        <dbReference type="EMBL" id="PWN88314.1"/>
    </source>
</evidence>
<evidence type="ECO:0000256" key="19">
    <source>
        <dbReference type="ARBA" id="ARBA00066055"/>
    </source>
</evidence>
<dbReference type="FunCoup" id="A0A316YHJ2">
    <property type="interactions" value="314"/>
</dbReference>
<evidence type="ECO:0000256" key="11">
    <source>
        <dbReference type="ARBA" id="ARBA00022833"/>
    </source>
</evidence>
<comment type="subcellular location">
    <subcellularLocation>
        <location evidence="2 20">Nucleus</location>
    </subcellularLocation>
</comment>
<feature type="compositionally biased region" description="Basic and acidic residues" evidence="21">
    <location>
        <begin position="472"/>
        <end position="486"/>
    </location>
</feature>
<keyword evidence="10 20" id="KW-0863">Zinc-finger</keyword>
<keyword evidence="15 20" id="KW-0238">DNA-binding</keyword>
<dbReference type="GeneID" id="37041236"/>
<dbReference type="InterPro" id="IPR030559">
    <property type="entry name" value="PolZ_Rev3"/>
</dbReference>
<evidence type="ECO:0000256" key="7">
    <source>
        <dbReference type="ARBA" id="ARBA00022705"/>
    </source>
</evidence>
<keyword evidence="7 20" id="KW-0235">DNA replication</keyword>
<dbReference type="PROSITE" id="PS00116">
    <property type="entry name" value="DNA_POLYMERASE_B"/>
    <property type="match status" value="1"/>
</dbReference>
<dbReference type="Gene3D" id="3.30.420.10">
    <property type="entry name" value="Ribonuclease H-like superfamily/Ribonuclease H"/>
    <property type="match status" value="1"/>
</dbReference>
<dbReference type="STRING" id="215250.A0A316YHJ2"/>
<dbReference type="Pfam" id="PF24065">
    <property type="entry name" value="REV3_N"/>
    <property type="match status" value="1"/>
</dbReference>
<dbReference type="GO" id="GO:0051539">
    <property type="term" value="F:4 iron, 4 sulfur cluster binding"/>
    <property type="evidence" value="ECO:0007669"/>
    <property type="project" value="UniProtKB-KW"/>
</dbReference>
<dbReference type="CDD" id="cd05534">
    <property type="entry name" value="POLBc_zeta"/>
    <property type="match status" value="1"/>
</dbReference>
<evidence type="ECO:0000259" key="23">
    <source>
        <dbReference type="Pfam" id="PF03104"/>
    </source>
</evidence>
<feature type="region of interest" description="Disordered" evidence="21">
    <location>
        <begin position="446"/>
        <end position="588"/>
    </location>
</feature>
<evidence type="ECO:0000256" key="1">
    <source>
        <dbReference type="ARBA" id="ARBA00001966"/>
    </source>
</evidence>
<reference evidence="27 28" key="1">
    <citation type="journal article" date="2018" name="Mol. Biol. Evol.">
        <title>Broad Genomic Sampling Reveals a Smut Pathogenic Ancestry of the Fungal Clade Ustilaginomycotina.</title>
        <authorList>
            <person name="Kijpornyongpan T."/>
            <person name="Mondo S.J."/>
            <person name="Barry K."/>
            <person name="Sandor L."/>
            <person name="Lee J."/>
            <person name="Lipzen A."/>
            <person name="Pangilinan J."/>
            <person name="LaButti K."/>
            <person name="Hainaut M."/>
            <person name="Henrissat B."/>
            <person name="Grigoriev I.V."/>
            <person name="Spatafora J.W."/>
            <person name="Aime M.C."/>
        </authorList>
    </citation>
    <scope>NUCLEOTIDE SEQUENCE [LARGE SCALE GENOMIC DNA]</scope>
    <source>
        <strain evidence="27 28">MCA 4198</strain>
    </source>
</reference>
<evidence type="ECO:0000313" key="28">
    <source>
        <dbReference type="Proteomes" id="UP000245768"/>
    </source>
</evidence>
<dbReference type="PANTHER" id="PTHR45812:SF1">
    <property type="entry name" value="DNA POLYMERASE ZETA CATALYTIC SUBUNIT"/>
    <property type="match status" value="1"/>
</dbReference>
<keyword evidence="6 20" id="KW-0548">Nucleotidyltransferase</keyword>
<feature type="domain" description="DNA-directed DNA polymerase family B multifunctional" evidence="22">
    <location>
        <begin position="993"/>
        <end position="1439"/>
    </location>
</feature>
<evidence type="ECO:0000256" key="5">
    <source>
        <dbReference type="ARBA" id="ARBA00022679"/>
    </source>
</evidence>
<dbReference type="InterPro" id="IPR025687">
    <property type="entry name" value="Znf-C4pol"/>
</dbReference>
<dbReference type="Gene3D" id="1.10.287.690">
    <property type="entry name" value="Helix hairpin bin"/>
    <property type="match status" value="1"/>
</dbReference>
<evidence type="ECO:0000259" key="22">
    <source>
        <dbReference type="Pfam" id="PF00136"/>
    </source>
</evidence>
<feature type="domain" description="DNA polymerase zeta catalytic subunit N-terminal" evidence="26">
    <location>
        <begin position="11"/>
        <end position="65"/>
    </location>
</feature>
<evidence type="ECO:0000256" key="10">
    <source>
        <dbReference type="ARBA" id="ARBA00022771"/>
    </source>
</evidence>
<dbReference type="RefSeq" id="XP_025375512.1">
    <property type="nucleotide sequence ID" value="XM_025519320.1"/>
</dbReference>
<dbReference type="InterPro" id="IPR042087">
    <property type="entry name" value="DNA_pol_B_thumb"/>
</dbReference>
<feature type="domain" description="DNA-directed DNA polymerase family B exonuclease" evidence="23">
    <location>
        <begin position="742"/>
        <end position="925"/>
    </location>
</feature>
<keyword evidence="5 20" id="KW-0808">Transferase</keyword>
<dbReference type="InterPro" id="IPR006134">
    <property type="entry name" value="DNA-dir_DNA_pol_B_multi_dom"/>
</dbReference>
<evidence type="ECO:0000256" key="6">
    <source>
        <dbReference type="ARBA" id="ARBA00022695"/>
    </source>
</evidence>
<evidence type="ECO:0000256" key="4">
    <source>
        <dbReference type="ARBA" id="ARBA00022485"/>
    </source>
</evidence>
<evidence type="ECO:0000256" key="2">
    <source>
        <dbReference type="ARBA" id="ARBA00004123"/>
    </source>
</evidence>
<feature type="compositionally biased region" description="Basic and acidic residues" evidence="21">
    <location>
        <begin position="447"/>
        <end position="463"/>
    </location>
</feature>
<keyword evidence="14 20" id="KW-0411">Iron-sulfur</keyword>
<comment type="subunit">
    <text evidence="19">Forms DNA polymerase zeta with REV7.</text>
</comment>
<dbReference type="InterPro" id="IPR017964">
    <property type="entry name" value="DNA-dir_DNA_pol_B_CS"/>
</dbReference>
<keyword evidence="28" id="KW-1185">Reference proteome</keyword>
<dbReference type="GO" id="GO:0008270">
    <property type="term" value="F:zinc ion binding"/>
    <property type="evidence" value="ECO:0007669"/>
    <property type="project" value="UniProtKB-KW"/>
</dbReference>
<dbReference type="FunFam" id="3.30.420.10:FF:000024">
    <property type="entry name" value="DNA polymerase zeta catalytic subunit"/>
    <property type="match status" value="1"/>
</dbReference>
<dbReference type="InterPro" id="IPR006133">
    <property type="entry name" value="DNA-dir_DNA_pol_B_exonuc"/>
</dbReference>
<dbReference type="InterPro" id="IPR006172">
    <property type="entry name" value="DNA-dir_DNA_pol_B"/>
</dbReference>
<dbReference type="Pfam" id="PF14260">
    <property type="entry name" value="zf-C4pol"/>
    <property type="match status" value="1"/>
</dbReference>
<comment type="cofactor">
    <cofactor evidence="1 20">
        <name>[4Fe-4S] cluster</name>
        <dbReference type="ChEBI" id="CHEBI:49883"/>
    </cofactor>
</comment>
<dbReference type="Pfam" id="PF24055">
    <property type="entry name" value="POL3_N"/>
    <property type="match status" value="1"/>
</dbReference>
<keyword evidence="9" id="KW-0227">DNA damage</keyword>
<evidence type="ECO:0000259" key="24">
    <source>
        <dbReference type="Pfam" id="PF14260"/>
    </source>
</evidence>
<dbReference type="PRINTS" id="PR00106">
    <property type="entry name" value="DNAPOLB"/>
</dbReference>
<feature type="domain" description="C4-type zinc-finger of DNA polymerase delta" evidence="24">
    <location>
        <begin position="1496"/>
        <end position="1566"/>
    </location>
</feature>
<evidence type="ECO:0000256" key="17">
    <source>
        <dbReference type="ARBA" id="ARBA00023242"/>
    </source>
</evidence>
<dbReference type="InterPro" id="IPR043502">
    <property type="entry name" value="DNA/RNA_pol_sf"/>
</dbReference>
<dbReference type="GO" id="GO:0005634">
    <property type="term" value="C:nucleus"/>
    <property type="evidence" value="ECO:0007669"/>
    <property type="project" value="UniProtKB-SubCell"/>
</dbReference>
<evidence type="ECO:0000259" key="26">
    <source>
        <dbReference type="Pfam" id="PF24065"/>
    </source>
</evidence>
<evidence type="ECO:0000256" key="12">
    <source>
        <dbReference type="ARBA" id="ARBA00022932"/>
    </source>
</evidence>
<dbReference type="InterPro" id="IPR012337">
    <property type="entry name" value="RNaseH-like_sf"/>
</dbReference>
<evidence type="ECO:0000256" key="15">
    <source>
        <dbReference type="ARBA" id="ARBA00023125"/>
    </source>
</evidence>
<evidence type="ECO:0000259" key="25">
    <source>
        <dbReference type="Pfam" id="PF24055"/>
    </source>
</evidence>
<keyword evidence="16" id="KW-0234">DNA repair</keyword>
<dbReference type="GO" id="GO:0006260">
    <property type="term" value="P:DNA replication"/>
    <property type="evidence" value="ECO:0007669"/>
    <property type="project" value="UniProtKB-KW"/>
</dbReference>
<comment type="catalytic activity">
    <reaction evidence="18 20">
        <text>DNA(n) + a 2'-deoxyribonucleoside 5'-triphosphate = DNA(n+1) + diphosphate</text>
        <dbReference type="Rhea" id="RHEA:22508"/>
        <dbReference type="Rhea" id="RHEA-COMP:17339"/>
        <dbReference type="Rhea" id="RHEA-COMP:17340"/>
        <dbReference type="ChEBI" id="CHEBI:33019"/>
        <dbReference type="ChEBI" id="CHEBI:61560"/>
        <dbReference type="ChEBI" id="CHEBI:173112"/>
        <dbReference type="EC" id="2.7.7.7"/>
    </reaction>
</comment>
<keyword evidence="11 20" id="KW-0862">Zinc</keyword>
<comment type="similarity">
    <text evidence="3 20">Belongs to the DNA polymerase type-B family.</text>
</comment>
<organism evidence="27 28">
    <name type="scientific">Acaromyces ingoldii</name>
    <dbReference type="NCBI Taxonomy" id="215250"/>
    <lineage>
        <taxon>Eukaryota</taxon>
        <taxon>Fungi</taxon>
        <taxon>Dikarya</taxon>
        <taxon>Basidiomycota</taxon>
        <taxon>Ustilaginomycotina</taxon>
        <taxon>Exobasidiomycetes</taxon>
        <taxon>Exobasidiales</taxon>
        <taxon>Cryptobasidiaceae</taxon>
        <taxon>Acaromyces</taxon>
    </lineage>
</organism>
<sequence>MEEGGPEKPFFRLRLINIDHVLTRPSFLDRTECAFNAPGQPLKRVPVLRVFGATPSGQRICAHFHGVFPYCYVEYKGSLEPDRVLRYIHRLGKELNVAIAASLRRNADDADQTQFVAAIHLCKGVPFYGYHVGWRYFLKISFVDPAMNVRIATILQSGKVMGTSFQPYEIHIRYQLQFMLDYNLFGCSYIDLRRLFFRKPLPATDPYRSQDNSTELSAEQTKRWDELVIPRELVQEDEVHRNSFCELEADVHCADILNRSALRARSMHHNFDERDDLEGSEKLVPSLTGLWEEEQRRRLKAGLNPTVPKPESLGEKRQLRHGDAPKWLAEDRMRAALDARLNLEKQKMHADDRHRTTFTKLHPFDSHIVTTFESVNVLHGTYTGAPSARTSHRYDLETQAPDADQNLYDLEASLSQPSHSSKSPGAEEEAKWDVDEGFFLSQAFQQDMKEAEAQHRKEERANDDSEAEEEEVAARRRAEEKRKVVDLEPEVVPSEPSTPFSSPFTTPTKRATPKQGTPIRKKQGSDEQSVSSDWRERTTSNSTNAQKTPRVRFADSDDGKPLQYSSESSKSISRLSGSSSAHSRSSTEGAVSSCFRLNRWRYKVPAPTVGEVTQSFPYFGLPTAEYKDPYFSDPADVPKTREYAGRTFTFASTSLAFLPAFEGGDFAKKEEDKGSVEINKWEYDKAPPTRLEVAFWAVVEEAKTRKRSKQRRRRLLTQKAATTQPRDFGFKLSQRTHTSLVEREKQHMTVLAVEVIACTRGKLMADPAFDPVMAVAYSFQHEDEALEDTGSRPGLRTGIILLKDEANPIVASRLGLGRLAIEEVDSELELFNALIDLVRIYDPEILVGWEIHSGSWGYLVERASREFDYEIIPELGRVNSHSTGSKHDHYGATQTSALRVTGRHVLNIWRLMRSELTLNQYSYENVVFHLLRRRVPRFSFQTITSWLRSGRPELQKRAFTYWLEKVETDLEVLEASELIFRTAEFARIYGVDFFSVISRGSQFKVESVMFRIAKPESFVLPSPSQQQVGTQNAAEDLPLILEPLSAFYKGPLLVLDFQSLYPSIMIAYNICYSTCLGRVSKFRDTWKLGFTEHAPPLGLLPMLMDNCFVSPNGLLYVKPNVRKSLLSKMLTEILDTRVMVKGSTKGHKSDRSFMRLQNARQLSLKLLANVTYGYTSASFSGRMPCVEVADSIVRYGRETLEKAIELIHGTPEWGAQVVYGDTDSLFIYLENRTKDEAFIVGNAIADAVTACNPPPVKLKFEKVYLPSVLLAKKRYVGFMYETPEDKEPVFNAKGIETVRRDGFPAQQRMVEACIRMLFRTQDLSLVKSYCQRQWRKIMEGKASIQDFVIAKEVRLGSYSENGVPPPGAALSARRMLLDKRSEPQYGERVPYLIRQGEPRSRLIDLAVSPETMLQDVGCHYHAIYYITRGLIPPLARVFNLLGADVESWFKEMPRVVQTNHHLAALMAPTSDTTEHSSPSRRAARNTLTSHYRTEHCLVCSRTSDQEICIDCRENSVETTFTLQARLHAHEARASAIARVCASCASMEVPGCNTPCISTDCPVLYEKVKTMNHVRAADALLQRLEKSKQSAAEDDAAPSVDW</sequence>
<evidence type="ECO:0000256" key="20">
    <source>
        <dbReference type="RuleBase" id="RU000442"/>
    </source>
</evidence>
<keyword evidence="12 20" id="KW-0239">DNA-directed DNA polymerase</keyword>
<keyword evidence="17 20" id="KW-0539">Nucleus</keyword>
<feature type="compositionally biased region" description="Low complexity" evidence="21">
    <location>
        <begin position="490"/>
        <end position="508"/>
    </location>
</feature>
<dbReference type="Gene3D" id="1.10.132.60">
    <property type="entry name" value="DNA polymerase family B, C-terminal domain"/>
    <property type="match status" value="1"/>
</dbReference>
<evidence type="ECO:0000256" key="8">
    <source>
        <dbReference type="ARBA" id="ARBA00022723"/>
    </source>
</evidence>
<keyword evidence="8 20" id="KW-0479">Metal-binding</keyword>
<dbReference type="Gene3D" id="3.30.342.10">
    <property type="entry name" value="DNA Polymerase, chain B, domain 1"/>
    <property type="match status" value="1"/>
</dbReference>
<dbReference type="OrthoDB" id="2414538at2759"/>
<dbReference type="Proteomes" id="UP000245768">
    <property type="component" value="Unassembled WGS sequence"/>
</dbReference>
<evidence type="ECO:0000256" key="9">
    <source>
        <dbReference type="ARBA" id="ARBA00022763"/>
    </source>
</evidence>
<gene>
    <name evidence="27" type="ORF">FA10DRAFT_243757</name>
</gene>
<dbReference type="InterPro" id="IPR056435">
    <property type="entry name" value="DPOD/Z_N"/>
</dbReference>
<keyword evidence="13 20" id="KW-0408">Iron</keyword>
<dbReference type="GO" id="GO:0042276">
    <property type="term" value="P:error-prone translesion synthesis"/>
    <property type="evidence" value="ECO:0007669"/>
    <property type="project" value="TreeGrafter"/>
</dbReference>